<dbReference type="Pfam" id="PF00069">
    <property type="entry name" value="Pkinase"/>
    <property type="match status" value="1"/>
</dbReference>
<dbReference type="PANTHER" id="PTHR24056">
    <property type="entry name" value="CELL DIVISION PROTEIN KINASE"/>
    <property type="match status" value="1"/>
</dbReference>
<feature type="domain" description="Protein kinase" evidence="3">
    <location>
        <begin position="7"/>
        <end position="350"/>
    </location>
</feature>
<protein>
    <submittedName>
        <fullName evidence="4">Unnamed protein product</fullName>
    </submittedName>
</protein>
<dbReference type="InterPro" id="IPR011009">
    <property type="entry name" value="Kinase-like_dom_sf"/>
</dbReference>
<evidence type="ECO:0000259" key="3">
    <source>
        <dbReference type="PROSITE" id="PS50011"/>
    </source>
</evidence>
<comment type="caution">
    <text evidence="4">The sequence shown here is derived from an EMBL/GenBank/DDBJ whole genome shotgun (WGS) entry which is preliminary data.</text>
</comment>
<dbReference type="InterPro" id="IPR050108">
    <property type="entry name" value="CDK"/>
</dbReference>
<evidence type="ECO:0000313" key="4">
    <source>
        <dbReference type="EMBL" id="GME69402.1"/>
    </source>
</evidence>
<dbReference type="GO" id="GO:0007346">
    <property type="term" value="P:regulation of mitotic cell cycle"/>
    <property type="evidence" value="ECO:0007669"/>
    <property type="project" value="TreeGrafter"/>
</dbReference>
<evidence type="ECO:0000256" key="1">
    <source>
        <dbReference type="ARBA" id="ARBA00022741"/>
    </source>
</evidence>
<sequence>MGKKEDYTRIQVLNYGRLSAIYSARRSISIEHQDGDNNGNDSQNLSDPTLYAIKESDLDDCVPPHDCRIELKILKYIKARLFDQYGEFNNKNLLELIDSYQTPFELGIVTRYYEFTLNSIMKLNTRQRSNFTGSGLISMNKINNLPVERGKSIFLGIMNGLKFLHENGIIHRDINPNNIVFETIDSEPIIIDFGISFIKPDNFGQENFHEKICDVATSVYKAPELLLSIKNYSTPIDIWACGIIALLLFSKDAEIPFSSQSFHSDIALLATIFNTFGRPTIKTWPEVKHSSSFQNLNKDFIPDLRKSSTELLPKLNKINDSKWFEVFDRMMVYQSGDRATAADILKCLRD</sequence>
<keyword evidence="1" id="KW-0547">Nucleotide-binding</keyword>
<dbReference type="InterPro" id="IPR000719">
    <property type="entry name" value="Prot_kinase_dom"/>
</dbReference>
<reference evidence="4" key="1">
    <citation type="submission" date="2023-04" db="EMBL/GenBank/DDBJ databases">
        <title>Candida boidinii NBRC 10035.</title>
        <authorList>
            <person name="Ichikawa N."/>
            <person name="Sato H."/>
            <person name="Tonouchi N."/>
        </authorList>
    </citation>
    <scope>NUCLEOTIDE SEQUENCE</scope>
    <source>
        <strain evidence="4">NBRC 10035</strain>
    </source>
</reference>
<dbReference type="Proteomes" id="UP001165120">
    <property type="component" value="Unassembled WGS sequence"/>
</dbReference>
<dbReference type="AlphaFoldDB" id="A0A9W6SXS6"/>
<dbReference type="GO" id="GO:0005524">
    <property type="term" value="F:ATP binding"/>
    <property type="evidence" value="ECO:0007669"/>
    <property type="project" value="UniProtKB-KW"/>
</dbReference>
<keyword evidence="2" id="KW-0067">ATP-binding</keyword>
<dbReference type="EMBL" id="BSXN01000666">
    <property type="protein sequence ID" value="GME69402.1"/>
    <property type="molecule type" value="Genomic_DNA"/>
</dbReference>
<proteinExistence type="predicted"/>
<dbReference type="Gene3D" id="1.10.510.10">
    <property type="entry name" value="Transferase(Phosphotransferase) domain 1"/>
    <property type="match status" value="1"/>
</dbReference>
<gene>
    <name evidence="4" type="ORF">Cboi02_000228900</name>
</gene>
<evidence type="ECO:0000256" key="2">
    <source>
        <dbReference type="ARBA" id="ARBA00022840"/>
    </source>
</evidence>
<evidence type="ECO:0000313" key="5">
    <source>
        <dbReference type="Proteomes" id="UP001165120"/>
    </source>
</evidence>
<dbReference type="GO" id="GO:0004674">
    <property type="term" value="F:protein serine/threonine kinase activity"/>
    <property type="evidence" value="ECO:0007669"/>
    <property type="project" value="TreeGrafter"/>
</dbReference>
<accession>A0A9W6SXS6</accession>
<keyword evidence="5" id="KW-1185">Reference proteome</keyword>
<dbReference type="SUPFAM" id="SSF56112">
    <property type="entry name" value="Protein kinase-like (PK-like)"/>
    <property type="match status" value="1"/>
</dbReference>
<dbReference type="PANTHER" id="PTHR24056:SF508">
    <property type="entry name" value="CYCLIN-DEPENDENT KINASE 10"/>
    <property type="match status" value="1"/>
</dbReference>
<dbReference type="GO" id="GO:0005634">
    <property type="term" value="C:nucleus"/>
    <property type="evidence" value="ECO:0007669"/>
    <property type="project" value="TreeGrafter"/>
</dbReference>
<dbReference type="PROSITE" id="PS50011">
    <property type="entry name" value="PROTEIN_KINASE_DOM"/>
    <property type="match status" value="1"/>
</dbReference>
<organism evidence="4 5">
    <name type="scientific">Candida boidinii</name>
    <name type="common">Yeast</name>
    <dbReference type="NCBI Taxonomy" id="5477"/>
    <lineage>
        <taxon>Eukaryota</taxon>
        <taxon>Fungi</taxon>
        <taxon>Dikarya</taxon>
        <taxon>Ascomycota</taxon>
        <taxon>Saccharomycotina</taxon>
        <taxon>Pichiomycetes</taxon>
        <taxon>Pichiales</taxon>
        <taxon>Pichiaceae</taxon>
        <taxon>Ogataea</taxon>
        <taxon>Ogataea/Candida clade</taxon>
    </lineage>
</organism>
<dbReference type="SMART" id="SM00220">
    <property type="entry name" value="S_TKc"/>
    <property type="match status" value="1"/>
</dbReference>
<name>A0A9W6SXS6_CANBO</name>